<keyword evidence="2" id="KW-0732">Signal</keyword>
<dbReference type="CDD" id="cd01846">
    <property type="entry name" value="fatty_acyltransferase_like"/>
    <property type="match status" value="1"/>
</dbReference>
<dbReference type="EMBL" id="CM032188">
    <property type="protein sequence ID" value="KAG7088359.1"/>
    <property type="molecule type" value="Genomic_DNA"/>
</dbReference>
<keyword evidence="4" id="KW-1185">Reference proteome</keyword>
<dbReference type="GeneID" id="66081438"/>
<dbReference type="PANTHER" id="PTHR45648:SF85">
    <property type="entry name" value="A, PUTATIVE (AFU_ORTHOLOGUE AFUA_2G10760)-RELATED"/>
    <property type="match status" value="1"/>
</dbReference>
<organism evidence="3 4">
    <name type="scientific">Marasmius oreades</name>
    <name type="common">fairy-ring Marasmius</name>
    <dbReference type="NCBI Taxonomy" id="181124"/>
    <lineage>
        <taxon>Eukaryota</taxon>
        <taxon>Fungi</taxon>
        <taxon>Dikarya</taxon>
        <taxon>Basidiomycota</taxon>
        <taxon>Agaricomycotina</taxon>
        <taxon>Agaricomycetes</taxon>
        <taxon>Agaricomycetidae</taxon>
        <taxon>Agaricales</taxon>
        <taxon>Marasmiineae</taxon>
        <taxon>Marasmiaceae</taxon>
        <taxon>Marasmius</taxon>
    </lineage>
</organism>
<dbReference type="SUPFAM" id="SSF52266">
    <property type="entry name" value="SGNH hydrolase"/>
    <property type="match status" value="1"/>
</dbReference>
<feature type="chain" id="PRO_5040340249" description="Carbohydrate esterase family 16 protein" evidence="2">
    <location>
        <begin position="27"/>
        <end position="321"/>
    </location>
</feature>
<evidence type="ECO:0008006" key="5">
    <source>
        <dbReference type="Google" id="ProtNLM"/>
    </source>
</evidence>
<dbReference type="InterPro" id="IPR051058">
    <property type="entry name" value="GDSL_Est/Lipase"/>
</dbReference>
<reference evidence="3" key="1">
    <citation type="journal article" date="2021" name="Genome Biol. Evol.">
        <title>The assembled and annotated genome of the fairy-ring fungus Marasmius oreades.</title>
        <authorList>
            <person name="Hiltunen M."/>
            <person name="Ament-Velasquez S.L."/>
            <person name="Johannesson H."/>
        </authorList>
    </citation>
    <scope>NUCLEOTIDE SEQUENCE</scope>
    <source>
        <strain evidence="3">03SP1</strain>
    </source>
</reference>
<name>A0A9P7RRD2_9AGAR</name>
<dbReference type="AlphaFoldDB" id="A0A9P7RRD2"/>
<dbReference type="Pfam" id="PF00657">
    <property type="entry name" value="Lipase_GDSL"/>
    <property type="match status" value="1"/>
</dbReference>
<dbReference type="Proteomes" id="UP001049176">
    <property type="component" value="Chromosome 8"/>
</dbReference>
<proteinExistence type="predicted"/>
<dbReference type="InterPro" id="IPR001087">
    <property type="entry name" value="GDSL"/>
</dbReference>
<evidence type="ECO:0000256" key="1">
    <source>
        <dbReference type="ARBA" id="ARBA00022801"/>
    </source>
</evidence>
<gene>
    <name evidence="3" type="ORF">E1B28_012363</name>
</gene>
<dbReference type="Gene3D" id="3.40.50.1110">
    <property type="entry name" value="SGNH hydrolase"/>
    <property type="match status" value="1"/>
</dbReference>
<dbReference type="OrthoDB" id="1600564at2759"/>
<dbReference type="KEGG" id="more:E1B28_012363"/>
<sequence>MLRFQSRTMVHLFWLNLLILVGVTQPKPSRSFDWESIKYVYAFGDSYSFVQGTLGHANNSFIRDALNPSFTPQELLSDRIIARNTSSEGSNWLQFLTGCFEGLPSQCDKQLWDFAFAGADISATILPRHHDFTLQLVEQVDQWARFASKVIPHPEEETMTAWWIGINDTGDSMNNASITDFGAFWEKEMSSYFEAVQLAYATGLKTHLFINVPPEDRSPIWNRNAQGAATIRSHIALFNQVLANHTERFASQNPDAIVLTFDSNAWFNMVLDHPKEFGFTNITGFCTCADPVGFFWYNSGHPTQAVHRLLAEAIEAQLVDE</sequence>
<evidence type="ECO:0000313" key="3">
    <source>
        <dbReference type="EMBL" id="KAG7088359.1"/>
    </source>
</evidence>
<protein>
    <recommendedName>
        <fullName evidence="5">Carbohydrate esterase family 16 protein</fullName>
    </recommendedName>
</protein>
<dbReference type="PANTHER" id="PTHR45648">
    <property type="entry name" value="GDSL LIPASE/ACYLHYDROLASE FAMILY PROTEIN (AFU_ORTHOLOGUE AFUA_4G14700)"/>
    <property type="match status" value="1"/>
</dbReference>
<dbReference type="RefSeq" id="XP_043004830.1">
    <property type="nucleotide sequence ID" value="XM_043157463.1"/>
</dbReference>
<keyword evidence="1" id="KW-0378">Hydrolase</keyword>
<dbReference type="GO" id="GO:0016788">
    <property type="term" value="F:hydrolase activity, acting on ester bonds"/>
    <property type="evidence" value="ECO:0007669"/>
    <property type="project" value="InterPro"/>
</dbReference>
<feature type="signal peptide" evidence="2">
    <location>
        <begin position="1"/>
        <end position="26"/>
    </location>
</feature>
<evidence type="ECO:0000256" key="2">
    <source>
        <dbReference type="SAM" id="SignalP"/>
    </source>
</evidence>
<evidence type="ECO:0000313" key="4">
    <source>
        <dbReference type="Proteomes" id="UP001049176"/>
    </source>
</evidence>
<accession>A0A9P7RRD2</accession>
<dbReference type="InterPro" id="IPR036514">
    <property type="entry name" value="SGNH_hydro_sf"/>
</dbReference>
<comment type="caution">
    <text evidence="3">The sequence shown here is derived from an EMBL/GenBank/DDBJ whole genome shotgun (WGS) entry which is preliminary data.</text>
</comment>